<feature type="compositionally biased region" description="Basic and acidic residues" evidence="1">
    <location>
        <begin position="182"/>
        <end position="194"/>
    </location>
</feature>
<protein>
    <submittedName>
        <fullName evidence="2">Uncharacterized protein</fullName>
    </submittedName>
</protein>
<gene>
    <name evidence="2" type="ORF">ACAOBT_LOCUS20486</name>
</gene>
<feature type="compositionally biased region" description="Basic and acidic residues" evidence="1">
    <location>
        <begin position="157"/>
        <end position="172"/>
    </location>
</feature>
<organism evidence="2 3">
    <name type="scientific">Acanthoscelides obtectus</name>
    <name type="common">Bean weevil</name>
    <name type="synonym">Bruchus obtectus</name>
    <dbReference type="NCBI Taxonomy" id="200917"/>
    <lineage>
        <taxon>Eukaryota</taxon>
        <taxon>Metazoa</taxon>
        <taxon>Ecdysozoa</taxon>
        <taxon>Arthropoda</taxon>
        <taxon>Hexapoda</taxon>
        <taxon>Insecta</taxon>
        <taxon>Pterygota</taxon>
        <taxon>Neoptera</taxon>
        <taxon>Endopterygota</taxon>
        <taxon>Coleoptera</taxon>
        <taxon>Polyphaga</taxon>
        <taxon>Cucujiformia</taxon>
        <taxon>Chrysomeloidea</taxon>
        <taxon>Chrysomelidae</taxon>
        <taxon>Bruchinae</taxon>
        <taxon>Bruchini</taxon>
        <taxon>Acanthoscelides</taxon>
    </lineage>
</organism>
<dbReference type="EMBL" id="CAKOFQ010007124">
    <property type="protein sequence ID" value="CAH1991809.1"/>
    <property type="molecule type" value="Genomic_DNA"/>
</dbReference>
<evidence type="ECO:0000313" key="3">
    <source>
        <dbReference type="Proteomes" id="UP001152888"/>
    </source>
</evidence>
<evidence type="ECO:0000313" key="2">
    <source>
        <dbReference type="EMBL" id="CAH1991809.1"/>
    </source>
</evidence>
<sequence>MIINPNVAKERKTLEERVTREGMELYKKQKEYERSRKIQEQKEMKEMLEKYWPWGKCGESKPRGLRNLRMEELFPNQDYINAQRFVGTVDLGRGGGGAPVIAGGTRVTKTKVDPLLRFQFGSKDLRRCVDNTLRYRTNREQQMQYKKELDLLVEEKKRKESKEKTLSKRGDEEGWSNNETLKNVHDSKPEESKKNPHSQCKISIPGKQSNFIFSGVKNSRRLSSLSGDKEDEGVDLVTLLAKDRQQTHKVPLCSSDVTSMEKIGKTGVWNKTKESEVYLRELAQQIIQKQNTYKEIKKNEAETAIRHFSTWESFWGRPGHGAPLPECKKQRLDRLLYPKLPPIGVH</sequence>
<dbReference type="AlphaFoldDB" id="A0A9P0PP23"/>
<dbReference type="OrthoDB" id="8185397at2759"/>
<evidence type="ECO:0000256" key="1">
    <source>
        <dbReference type="SAM" id="MobiDB-lite"/>
    </source>
</evidence>
<accession>A0A9P0PP23</accession>
<proteinExistence type="predicted"/>
<keyword evidence="3" id="KW-1185">Reference proteome</keyword>
<name>A0A9P0PP23_ACAOB</name>
<feature type="region of interest" description="Disordered" evidence="1">
    <location>
        <begin position="157"/>
        <end position="201"/>
    </location>
</feature>
<reference evidence="2" key="1">
    <citation type="submission" date="2022-03" db="EMBL/GenBank/DDBJ databases">
        <authorList>
            <person name="Sayadi A."/>
        </authorList>
    </citation>
    <scope>NUCLEOTIDE SEQUENCE</scope>
</reference>
<dbReference type="Proteomes" id="UP001152888">
    <property type="component" value="Unassembled WGS sequence"/>
</dbReference>
<comment type="caution">
    <text evidence="2">The sequence shown here is derived from an EMBL/GenBank/DDBJ whole genome shotgun (WGS) entry which is preliminary data.</text>
</comment>